<sequence length="244" mass="28791">MEGQSGRKKTKRKSPLVYTLDQNQNLLCVWMWSKILRRSEQSDEYNVTSKYQTLCSPKFFCLILFKSHAFVSPRAVNGNNVKIISNSNLKEKSADKLKMMRYFKFYETSQNHENVQKLRVENLIQNSPQVWLTIILLTNHLLLESFFGMIEGKKTAGRPRTSYLGQIQHDAKVKTFKEFKEKANLERRASNPTLSLDFIVTRFFLKLEYMKKNRYVGNHKIHFIPEEQFLDSISILYNYNVLQD</sequence>
<proteinExistence type="predicted"/>
<evidence type="ECO:0000313" key="2">
    <source>
        <dbReference type="Proteomes" id="UP000475862"/>
    </source>
</evidence>
<dbReference type="AlphaFoldDB" id="A0A6G0TS30"/>
<gene>
    <name evidence="1" type="ORF">AGLY_006984</name>
</gene>
<dbReference type="EMBL" id="VYZN01000021">
    <property type="protein sequence ID" value="KAE9536751.1"/>
    <property type="molecule type" value="Genomic_DNA"/>
</dbReference>
<reference evidence="1 2" key="1">
    <citation type="submission" date="2019-08" db="EMBL/GenBank/DDBJ databases">
        <title>The genome of the soybean aphid Biotype 1, its phylome, world population structure and adaptation to the North American continent.</title>
        <authorList>
            <person name="Giordano R."/>
            <person name="Donthu R.K."/>
            <person name="Hernandez A.G."/>
            <person name="Wright C.L."/>
            <person name="Zimin A.V."/>
        </authorList>
    </citation>
    <scope>NUCLEOTIDE SEQUENCE [LARGE SCALE GENOMIC DNA]</scope>
    <source>
        <tissue evidence="1">Whole aphids</tissue>
    </source>
</reference>
<comment type="caution">
    <text evidence="1">The sequence shown here is derived from an EMBL/GenBank/DDBJ whole genome shotgun (WGS) entry which is preliminary data.</text>
</comment>
<accession>A0A6G0TS30</accession>
<keyword evidence="2" id="KW-1185">Reference proteome</keyword>
<protein>
    <submittedName>
        <fullName evidence="1">Uncharacterized protein</fullName>
    </submittedName>
</protein>
<evidence type="ECO:0000313" key="1">
    <source>
        <dbReference type="EMBL" id="KAE9536751.1"/>
    </source>
</evidence>
<organism evidence="1 2">
    <name type="scientific">Aphis glycines</name>
    <name type="common">Soybean aphid</name>
    <dbReference type="NCBI Taxonomy" id="307491"/>
    <lineage>
        <taxon>Eukaryota</taxon>
        <taxon>Metazoa</taxon>
        <taxon>Ecdysozoa</taxon>
        <taxon>Arthropoda</taxon>
        <taxon>Hexapoda</taxon>
        <taxon>Insecta</taxon>
        <taxon>Pterygota</taxon>
        <taxon>Neoptera</taxon>
        <taxon>Paraneoptera</taxon>
        <taxon>Hemiptera</taxon>
        <taxon>Sternorrhyncha</taxon>
        <taxon>Aphidomorpha</taxon>
        <taxon>Aphidoidea</taxon>
        <taxon>Aphididae</taxon>
        <taxon>Aphidini</taxon>
        <taxon>Aphis</taxon>
        <taxon>Aphis</taxon>
    </lineage>
</organism>
<dbReference type="Proteomes" id="UP000475862">
    <property type="component" value="Unassembled WGS sequence"/>
</dbReference>
<name>A0A6G0TS30_APHGL</name>